<dbReference type="Gene3D" id="3.30.2310.20">
    <property type="entry name" value="RelE-like"/>
    <property type="match status" value="1"/>
</dbReference>
<keyword evidence="3" id="KW-1185">Reference proteome</keyword>
<dbReference type="Pfam" id="PF05016">
    <property type="entry name" value="ParE_toxin"/>
    <property type="match status" value="1"/>
</dbReference>
<protein>
    <submittedName>
        <fullName evidence="2">Plasmid stabilization system protein ParE</fullName>
    </submittedName>
</protein>
<comment type="caution">
    <text evidence="2">The sequence shown here is derived from an EMBL/GenBank/DDBJ whole genome shotgun (WGS) entry which is preliminary data.</text>
</comment>
<dbReference type="Proteomes" id="UP001264980">
    <property type="component" value="Unassembled WGS sequence"/>
</dbReference>
<evidence type="ECO:0000256" key="1">
    <source>
        <dbReference type="ARBA" id="ARBA00022649"/>
    </source>
</evidence>
<dbReference type="InterPro" id="IPR035093">
    <property type="entry name" value="RelE/ParE_toxin_dom_sf"/>
</dbReference>
<reference evidence="2 3" key="1">
    <citation type="submission" date="2023-07" db="EMBL/GenBank/DDBJ databases">
        <title>Sorghum-associated microbial communities from plants grown in Nebraska, USA.</title>
        <authorList>
            <person name="Schachtman D."/>
        </authorList>
    </citation>
    <scope>NUCLEOTIDE SEQUENCE [LARGE SCALE GENOMIC DNA]</scope>
    <source>
        <strain evidence="2 3">BE57</strain>
    </source>
</reference>
<keyword evidence="1" id="KW-1277">Toxin-antitoxin system</keyword>
<sequence length="97" mass="11650">MNMPIRWTAKAEKSFTDIITHLETNWSEKEVRKFIRKTRDVLKQIAVFPLMYEASRSRSGLRKGFVTKQCSLFYKVKKDHIVLLSFWDNRRKPTTRN</sequence>
<accession>A0ABU1QZ90</accession>
<dbReference type="EMBL" id="JAVDTI010000003">
    <property type="protein sequence ID" value="MDR6806431.1"/>
    <property type="molecule type" value="Genomic_DNA"/>
</dbReference>
<proteinExistence type="predicted"/>
<evidence type="ECO:0000313" key="2">
    <source>
        <dbReference type="EMBL" id="MDR6806431.1"/>
    </source>
</evidence>
<dbReference type="RefSeq" id="WP_409014443.1">
    <property type="nucleotide sequence ID" value="NZ_JAVDTI010000003.1"/>
</dbReference>
<gene>
    <name evidence="2" type="ORF">J2W84_003479</name>
</gene>
<evidence type="ECO:0000313" key="3">
    <source>
        <dbReference type="Proteomes" id="UP001264980"/>
    </source>
</evidence>
<name>A0ABU1QZ90_9BACT</name>
<dbReference type="InterPro" id="IPR007712">
    <property type="entry name" value="RelE/ParE_toxin"/>
</dbReference>
<organism evidence="2 3">
    <name type="scientific">Dyadobacter fermentans</name>
    <dbReference type="NCBI Taxonomy" id="94254"/>
    <lineage>
        <taxon>Bacteria</taxon>
        <taxon>Pseudomonadati</taxon>
        <taxon>Bacteroidota</taxon>
        <taxon>Cytophagia</taxon>
        <taxon>Cytophagales</taxon>
        <taxon>Spirosomataceae</taxon>
        <taxon>Dyadobacter</taxon>
    </lineage>
</organism>